<feature type="region of interest" description="Disordered" evidence="1">
    <location>
        <begin position="30"/>
        <end position="101"/>
    </location>
</feature>
<feature type="compositionally biased region" description="Low complexity" evidence="1">
    <location>
        <begin position="30"/>
        <end position="50"/>
    </location>
</feature>
<evidence type="ECO:0000256" key="1">
    <source>
        <dbReference type="SAM" id="MobiDB-lite"/>
    </source>
</evidence>
<accession>A0A8K0KWH0</accession>
<dbReference type="Proteomes" id="UP000809789">
    <property type="component" value="Unassembled WGS sequence"/>
</dbReference>
<protein>
    <submittedName>
        <fullName evidence="4">Uncharacterized protein</fullName>
    </submittedName>
</protein>
<feature type="chain" id="PRO_5035443202" evidence="3">
    <location>
        <begin position="30"/>
        <end position="255"/>
    </location>
</feature>
<dbReference type="AlphaFoldDB" id="A0A8K0KWH0"/>
<keyword evidence="2" id="KW-0472">Membrane</keyword>
<feature type="transmembrane region" description="Helical" evidence="2">
    <location>
        <begin position="109"/>
        <end position="129"/>
    </location>
</feature>
<feature type="compositionally biased region" description="Low complexity" evidence="1">
    <location>
        <begin position="232"/>
        <end position="246"/>
    </location>
</feature>
<evidence type="ECO:0000313" key="4">
    <source>
        <dbReference type="EMBL" id="KAG8625361.1"/>
    </source>
</evidence>
<proteinExistence type="predicted"/>
<comment type="caution">
    <text evidence="4">The sequence shown here is derived from an EMBL/GenBank/DDBJ whole genome shotgun (WGS) entry which is preliminary data.</text>
</comment>
<gene>
    <name evidence="4" type="ORF">KVT40_007112</name>
</gene>
<organism evidence="4 5">
    <name type="scientific">Elsinoe batatas</name>
    <dbReference type="NCBI Taxonomy" id="2601811"/>
    <lineage>
        <taxon>Eukaryota</taxon>
        <taxon>Fungi</taxon>
        <taxon>Dikarya</taxon>
        <taxon>Ascomycota</taxon>
        <taxon>Pezizomycotina</taxon>
        <taxon>Dothideomycetes</taxon>
        <taxon>Dothideomycetidae</taxon>
        <taxon>Myriangiales</taxon>
        <taxon>Elsinoaceae</taxon>
        <taxon>Elsinoe</taxon>
    </lineage>
</organism>
<feature type="region of interest" description="Disordered" evidence="1">
    <location>
        <begin position="172"/>
        <end position="255"/>
    </location>
</feature>
<feature type="compositionally biased region" description="Low complexity" evidence="1">
    <location>
        <begin position="61"/>
        <end position="79"/>
    </location>
</feature>
<sequence>MPLRNQFNKVLVLSQSLLILTLHTVTTHAQQTSSTTLSRTTTATTSQSWTPLLPNPSYTHPSNLPTLSFPLPTTTSDPTIPGLPPTSGSYGRPPTTSPEEQKRDNLVNLYFVFLLLLVLAAALVAWLYYRRRKVRTEAIREGRRDALERDLSASAGAGDWFSRNIWGMGGSGGRRRWMPGGRKEEGLDERGQAPPPYEPREEGTGLRDLEPRLGKPPDYDREVVEIDPPAESVGRSGSSRSAGSTVRDGREGSMG</sequence>
<dbReference type="OrthoDB" id="4775599at2759"/>
<keyword evidence="2" id="KW-0812">Transmembrane</keyword>
<keyword evidence="2" id="KW-1133">Transmembrane helix</keyword>
<feature type="compositionally biased region" description="Basic and acidic residues" evidence="1">
    <location>
        <begin position="198"/>
        <end position="224"/>
    </location>
</feature>
<feature type="signal peptide" evidence="3">
    <location>
        <begin position="1"/>
        <end position="29"/>
    </location>
</feature>
<keyword evidence="5" id="KW-1185">Reference proteome</keyword>
<evidence type="ECO:0000256" key="3">
    <source>
        <dbReference type="SAM" id="SignalP"/>
    </source>
</evidence>
<reference evidence="4" key="1">
    <citation type="submission" date="2021-07" db="EMBL/GenBank/DDBJ databases">
        <title>Elsinoe batatas strain:CRI-CJ2 Genome sequencing and assembly.</title>
        <authorList>
            <person name="Huang L."/>
        </authorList>
    </citation>
    <scope>NUCLEOTIDE SEQUENCE</scope>
    <source>
        <strain evidence="4">CRI-CJ2</strain>
    </source>
</reference>
<name>A0A8K0KWH0_9PEZI</name>
<keyword evidence="3" id="KW-0732">Signal</keyword>
<evidence type="ECO:0000256" key="2">
    <source>
        <dbReference type="SAM" id="Phobius"/>
    </source>
</evidence>
<dbReference type="EMBL" id="JAESVG020000008">
    <property type="protein sequence ID" value="KAG8625361.1"/>
    <property type="molecule type" value="Genomic_DNA"/>
</dbReference>
<feature type="compositionally biased region" description="Basic and acidic residues" evidence="1">
    <location>
        <begin position="181"/>
        <end position="191"/>
    </location>
</feature>
<evidence type="ECO:0000313" key="5">
    <source>
        <dbReference type="Proteomes" id="UP000809789"/>
    </source>
</evidence>